<feature type="domain" description="HTH lacI-type" evidence="4">
    <location>
        <begin position="11"/>
        <end position="65"/>
    </location>
</feature>
<evidence type="ECO:0000313" key="6">
    <source>
        <dbReference type="Proteomes" id="UP001501490"/>
    </source>
</evidence>
<sequence>MPYAVANARGVVMVDVAKRAGVSQKTVSRVVNNAPHVRPGVRDRVMTAIAELGYHPNVAAQALARNRTHVIGMLAIASDLYGPARRVFTIEQATRRHGFRLALASLPDLERDTVAAGVQDLLGSGVEGIVVEVPNHLVDLDLGRLDLPVVTSAGRIAGVARQAVIDTDQADAARQATNYLLGLGHETVWHLAGPRDWDAARKRLTGWRAALRDAGRRVPPVFYGDWSARAGYQRGLELARRDDVTAVFAANDHMAMGLLRAIAETGRRIPEDISVMGYDNVPEAEFQMVPLTTVGSDESGTAERMLSELVALIEGDEPPEAEIDLGFSLIFRRSSGPPPSR</sequence>
<dbReference type="Proteomes" id="UP001501490">
    <property type="component" value="Unassembled WGS sequence"/>
</dbReference>
<dbReference type="EMBL" id="BAABAB010000044">
    <property type="protein sequence ID" value="GAA3637086.1"/>
    <property type="molecule type" value="Genomic_DNA"/>
</dbReference>
<dbReference type="InterPro" id="IPR000843">
    <property type="entry name" value="HTH_LacI"/>
</dbReference>
<dbReference type="Gene3D" id="1.10.260.40">
    <property type="entry name" value="lambda repressor-like DNA-binding domains"/>
    <property type="match status" value="1"/>
</dbReference>
<keyword evidence="1" id="KW-0805">Transcription regulation</keyword>
<dbReference type="PROSITE" id="PS50932">
    <property type="entry name" value="HTH_LACI_2"/>
    <property type="match status" value="1"/>
</dbReference>
<evidence type="ECO:0000256" key="1">
    <source>
        <dbReference type="ARBA" id="ARBA00023015"/>
    </source>
</evidence>
<dbReference type="SUPFAM" id="SSF53822">
    <property type="entry name" value="Periplasmic binding protein-like I"/>
    <property type="match status" value="1"/>
</dbReference>
<gene>
    <name evidence="5" type="ORF">GCM10022236_44500</name>
</gene>
<dbReference type="PROSITE" id="PS00356">
    <property type="entry name" value="HTH_LACI_1"/>
    <property type="match status" value="1"/>
</dbReference>
<dbReference type="InterPro" id="IPR010982">
    <property type="entry name" value="Lambda_DNA-bd_dom_sf"/>
</dbReference>
<keyword evidence="3" id="KW-0804">Transcription</keyword>
<dbReference type="CDD" id="cd01574">
    <property type="entry name" value="PBP1_LacI"/>
    <property type="match status" value="1"/>
</dbReference>
<comment type="caution">
    <text evidence="5">The sequence shown here is derived from an EMBL/GenBank/DDBJ whole genome shotgun (WGS) entry which is preliminary data.</text>
</comment>
<dbReference type="PANTHER" id="PTHR30146">
    <property type="entry name" value="LACI-RELATED TRANSCRIPTIONAL REPRESSOR"/>
    <property type="match status" value="1"/>
</dbReference>
<name>A0ABP7ANN8_9ACTN</name>
<evidence type="ECO:0000313" key="5">
    <source>
        <dbReference type="EMBL" id="GAA3637086.1"/>
    </source>
</evidence>
<evidence type="ECO:0000259" key="4">
    <source>
        <dbReference type="PROSITE" id="PS50932"/>
    </source>
</evidence>
<dbReference type="CDD" id="cd01392">
    <property type="entry name" value="HTH_LacI"/>
    <property type="match status" value="1"/>
</dbReference>
<proteinExistence type="predicted"/>
<dbReference type="RefSeq" id="WP_344808724.1">
    <property type="nucleotide sequence ID" value="NZ_BAABAB010000044.1"/>
</dbReference>
<dbReference type="SUPFAM" id="SSF47413">
    <property type="entry name" value="lambda repressor-like DNA-binding domains"/>
    <property type="match status" value="1"/>
</dbReference>
<dbReference type="InterPro" id="IPR046335">
    <property type="entry name" value="LacI/GalR-like_sensor"/>
</dbReference>
<evidence type="ECO:0000256" key="2">
    <source>
        <dbReference type="ARBA" id="ARBA00023125"/>
    </source>
</evidence>
<dbReference type="Pfam" id="PF00356">
    <property type="entry name" value="LacI"/>
    <property type="match status" value="1"/>
</dbReference>
<protein>
    <submittedName>
        <fullName evidence="5">LacI family DNA-binding transcriptional regulator</fullName>
    </submittedName>
</protein>
<dbReference type="SMART" id="SM00354">
    <property type="entry name" value="HTH_LACI"/>
    <property type="match status" value="1"/>
</dbReference>
<dbReference type="Gene3D" id="3.40.50.2300">
    <property type="match status" value="2"/>
</dbReference>
<reference evidence="6" key="1">
    <citation type="journal article" date="2019" name="Int. J. Syst. Evol. Microbiol.">
        <title>The Global Catalogue of Microorganisms (GCM) 10K type strain sequencing project: providing services to taxonomists for standard genome sequencing and annotation.</title>
        <authorList>
            <consortium name="The Broad Institute Genomics Platform"/>
            <consortium name="The Broad Institute Genome Sequencing Center for Infectious Disease"/>
            <person name="Wu L."/>
            <person name="Ma J."/>
        </authorList>
    </citation>
    <scope>NUCLEOTIDE SEQUENCE [LARGE SCALE GENOMIC DNA]</scope>
    <source>
        <strain evidence="6">JCM 16929</strain>
    </source>
</reference>
<keyword evidence="2 5" id="KW-0238">DNA-binding</keyword>
<dbReference type="PANTHER" id="PTHR30146:SF109">
    <property type="entry name" value="HTH-TYPE TRANSCRIPTIONAL REGULATOR GALS"/>
    <property type="match status" value="1"/>
</dbReference>
<dbReference type="GO" id="GO:0003677">
    <property type="term" value="F:DNA binding"/>
    <property type="evidence" value="ECO:0007669"/>
    <property type="project" value="UniProtKB-KW"/>
</dbReference>
<keyword evidence="6" id="KW-1185">Reference proteome</keyword>
<organism evidence="5 6">
    <name type="scientific">Microlunatus ginsengisoli</name>
    <dbReference type="NCBI Taxonomy" id="363863"/>
    <lineage>
        <taxon>Bacteria</taxon>
        <taxon>Bacillati</taxon>
        <taxon>Actinomycetota</taxon>
        <taxon>Actinomycetes</taxon>
        <taxon>Propionibacteriales</taxon>
        <taxon>Propionibacteriaceae</taxon>
        <taxon>Microlunatus</taxon>
    </lineage>
</organism>
<dbReference type="InterPro" id="IPR028082">
    <property type="entry name" value="Peripla_BP_I"/>
</dbReference>
<dbReference type="Pfam" id="PF13377">
    <property type="entry name" value="Peripla_BP_3"/>
    <property type="match status" value="1"/>
</dbReference>
<accession>A0ABP7ANN8</accession>
<evidence type="ECO:0000256" key="3">
    <source>
        <dbReference type="ARBA" id="ARBA00023163"/>
    </source>
</evidence>